<gene>
    <name evidence="1" type="ORF">NSPWAT_0123</name>
</gene>
<proteinExistence type="predicted"/>
<evidence type="ECO:0000313" key="1">
    <source>
        <dbReference type="EMBL" id="CAI2716982.1"/>
    </source>
</evidence>
<protein>
    <submittedName>
        <fullName evidence="1">Uncharacterized protein</fullName>
    </submittedName>
</protein>
<organism evidence="1 2">
    <name type="scientific">Nitrospina watsonii</name>
    <dbReference type="NCBI Taxonomy" id="1323948"/>
    <lineage>
        <taxon>Bacteria</taxon>
        <taxon>Pseudomonadati</taxon>
        <taxon>Nitrospinota/Tectimicrobiota group</taxon>
        <taxon>Nitrospinota</taxon>
        <taxon>Nitrospinia</taxon>
        <taxon>Nitrospinales</taxon>
        <taxon>Nitrospinaceae</taxon>
        <taxon>Nitrospina</taxon>
    </lineage>
</organism>
<reference evidence="1 2" key="1">
    <citation type="submission" date="2022-09" db="EMBL/GenBank/DDBJ databases">
        <authorList>
            <person name="Kop L."/>
        </authorList>
    </citation>
    <scope>NUCLEOTIDE SEQUENCE [LARGE SCALE GENOMIC DNA]</scope>
    <source>
        <strain evidence="1 2">347</strain>
    </source>
</reference>
<dbReference type="Proteomes" id="UP001157733">
    <property type="component" value="Chromosome"/>
</dbReference>
<dbReference type="RefSeq" id="WP_282009960.1">
    <property type="nucleotide sequence ID" value="NZ_OX336137.1"/>
</dbReference>
<sequence length="44" mass="5150">MYHEPERSEQRAKVEHKKKVTLWGTGKPKREFFSWTTSPAVACS</sequence>
<keyword evidence="2" id="KW-1185">Reference proteome</keyword>
<dbReference type="EMBL" id="OX336137">
    <property type="protein sequence ID" value="CAI2716982.1"/>
    <property type="molecule type" value="Genomic_DNA"/>
</dbReference>
<name>A0ABN8VST2_9BACT</name>
<accession>A0ABN8VST2</accession>
<evidence type="ECO:0000313" key="2">
    <source>
        <dbReference type="Proteomes" id="UP001157733"/>
    </source>
</evidence>